<dbReference type="InterPro" id="IPR040919">
    <property type="entry name" value="Asparaginase_C"/>
</dbReference>
<sequence>MEGFIPRSTDEARVLIIYTGGTIGMLVGQQGYVPEPYFLTETLRSQTRFHDPYQDSLFSNAGSVQGFRDWSTGRSSPQPLSADGNSPTVDTSHGRTLAVRSCKPIGHSFSLDPNITQHLLRQQPKCIRISDDIYEAHLPSLVTPKSKVPGTNKHKSIRYAILEWDPLLDSSNMDLDGWIRIATEIELNYSSFDAFVILHGTDTMAYTSSALSFLLEDLGKTVILTGAQIPLSQLRNDAVDNLMGALTIAGHYIIPECCLYFNHTLFRGNRVTKMSSYDLSAFNSPNFPPLVNVGIDIVVNWNDVIRQTGLRKFRAHKSMTPHVATLRLFPGISASTIKAFCQEPILGVVLETFGAGNAPSKPEIREALKEACERGVIIVAITQCTKGTVSDAYETGRILQQAGVIPGSDMTPECALAKLSYLLSKTELSVKEIRDLISIPLRGELTHAAGVAVQQPSSGHEFDGIQHLLSHFVRVGGPQRSSIPKISVSPDPNDMPAKESTAPWTWTATEAAVTESVLLPYLIHLAAARDDLETLNFCLKPIHQGDTVTSSSSSDNLKFGMIPGGIVNCLEPGSGRSPLHIASLNGNTRTVEALLRAGALVHLRDLLGHTALYLAVRQGHENVVNLLVQAGATLGGSDRHFADTLMRDATQTGDQSSLRLWLKAGWQPSGKQNLIDGEYI</sequence>
<dbReference type="PRINTS" id="PR00139">
    <property type="entry name" value="ASNGLNASE"/>
</dbReference>
<evidence type="ECO:0000259" key="11">
    <source>
        <dbReference type="Pfam" id="PF17763"/>
    </source>
</evidence>
<dbReference type="FunFam" id="3.40.50.40:FF:000001">
    <property type="entry name" value="L-asparaginase 1"/>
    <property type="match status" value="1"/>
</dbReference>
<dbReference type="InterPro" id="IPR020827">
    <property type="entry name" value="Asparaginase/glutaminase_AS1"/>
</dbReference>
<keyword evidence="3" id="KW-0378">Hydrolase</keyword>
<evidence type="ECO:0000256" key="6">
    <source>
        <dbReference type="PROSITE-ProRule" id="PRU00023"/>
    </source>
</evidence>
<dbReference type="SMART" id="SM00870">
    <property type="entry name" value="Asparaginase"/>
    <property type="match status" value="1"/>
</dbReference>
<comment type="caution">
    <text evidence="12">The sequence shown here is derived from an EMBL/GenBank/DDBJ whole genome shotgun (WGS) entry which is preliminary data.</text>
</comment>
<keyword evidence="4 6" id="KW-0040">ANK repeat</keyword>
<dbReference type="PROSITE" id="PS00144">
    <property type="entry name" value="ASN_GLN_ASE_1"/>
    <property type="match status" value="1"/>
</dbReference>
<dbReference type="InterPro" id="IPR006034">
    <property type="entry name" value="Asparaginase/glutaminase-like"/>
</dbReference>
<evidence type="ECO:0000313" key="13">
    <source>
        <dbReference type="Proteomes" id="UP000284842"/>
    </source>
</evidence>
<dbReference type="PROSITE" id="PS50088">
    <property type="entry name" value="ANK_REPEAT"/>
    <property type="match status" value="2"/>
</dbReference>
<dbReference type="GO" id="GO:0004067">
    <property type="term" value="F:asparaginase activity"/>
    <property type="evidence" value="ECO:0007669"/>
    <property type="project" value="UniProtKB-UniRule"/>
</dbReference>
<evidence type="ECO:0000256" key="5">
    <source>
        <dbReference type="ARBA" id="ARBA00061199"/>
    </source>
</evidence>
<dbReference type="Gene3D" id="3.40.50.1170">
    <property type="entry name" value="L-asparaginase, N-terminal domain"/>
    <property type="match status" value="1"/>
</dbReference>
<reference evidence="12 13" key="1">
    <citation type="journal article" date="2018" name="Evol. Lett.">
        <title>Horizontal gene cluster transfer increased hallucinogenic mushroom diversity.</title>
        <authorList>
            <person name="Reynolds H.T."/>
            <person name="Vijayakumar V."/>
            <person name="Gluck-Thaler E."/>
            <person name="Korotkin H.B."/>
            <person name="Matheny P.B."/>
            <person name="Slot J.C."/>
        </authorList>
    </citation>
    <scope>NUCLEOTIDE SEQUENCE [LARGE SCALE GENOMIC DNA]</scope>
    <source>
        <strain evidence="12 13">2629</strain>
    </source>
</reference>
<dbReference type="InterPro" id="IPR027473">
    <property type="entry name" value="L-asparaginase_C"/>
</dbReference>
<dbReference type="FunFam" id="3.40.50.1170:FF:000003">
    <property type="entry name" value="60 kDa lysophospholipase"/>
    <property type="match status" value="1"/>
</dbReference>
<dbReference type="PROSITE" id="PS50297">
    <property type="entry name" value="ANK_REP_REGION"/>
    <property type="match status" value="2"/>
</dbReference>
<dbReference type="CDD" id="cd08963">
    <property type="entry name" value="L-asparaginase_I"/>
    <property type="match status" value="1"/>
</dbReference>
<feature type="compositionally biased region" description="Polar residues" evidence="9">
    <location>
        <begin position="72"/>
        <end position="91"/>
    </location>
</feature>
<dbReference type="OrthoDB" id="542841at2759"/>
<dbReference type="InterPro" id="IPR027475">
    <property type="entry name" value="Asparaginase/glutaminase_AS2"/>
</dbReference>
<evidence type="ECO:0000256" key="4">
    <source>
        <dbReference type="ARBA" id="ARBA00023043"/>
    </source>
</evidence>
<keyword evidence="13" id="KW-1185">Reference proteome</keyword>
<dbReference type="InterPro" id="IPR036152">
    <property type="entry name" value="Asp/glu_Ase-like_sf"/>
</dbReference>
<dbReference type="PROSITE" id="PS00917">
    <property type="entry name" value="ASN_GLN_ASE_2"/>
    <property type="match status" value="1"/>
</dbReference>
<dbReference type="Gene3D" id="3.40.50.40">
    <property type="match status" value="1"/>
</dbReference>
<comment type="similarity">
    <text evidence="5">In the N-terminal section; belongs to the asparaginase 1 family.</text>
</comment>
<keyword evidence="2" id="KW-0677">Repeat</keyword>
<dbReference type="PROSITE" id="PS51732">
    <property type="entry name" value="ASN_GLN_ASE_3"/>
    <property type="match status" value="1"/>
</dbReference>
<evidence type="ECO:0000313" key="12">
    <source>
        <dbReference type="EMBL" id="PPQ64101.1"/>
    </source>
</evidence>
<dbReference type="SMART" id="SM00248">
    <property type="entry name" value="ANK"/>
    <property type="match status" value="2"/>
</dbReference>
<evidence type="ECO:0000256" key="2">
    <source>
        <dbReference type="ARBA" id="ARBA00022737"/>
    </source>
</evidence>
<name>A0A409VAZ4_9AGAR</name>
<evidence type="ECO:0000259" key="10">
    <source>
        <dbReference type="Pfam" id="PF00710"/>
    </source>
</evidence>
<feature type="repeat" description="ANK" evidence="6">
    <location>
        <begin position="607"/>
        <end position="639"/>
    </location>
</feature>
<feature type="domain" description="L-asparaginase N-terminal" evidence="10">
    <location>
        <begin position="150"/>
        <end position="303"/>
    </location>
</feature>
<feature type="repeat" description="ANK" evidence="6">
    <location>
        <begin position="574"/>
        <end position="606"/>
    </location>
</feature>
<evidence type="ECO:0000256" key="9">
    <source>
        <dbReference type="SAM" id="MobiDB-lite"/>
    </source>
</evidence>
<dbReference type="GO" id="GO:0006528">
    <property type="term" value="P:asparagine metabolic process"/>
    <property type="evidence" value="ECO:0007669"/>
    <property type="project" value="UniProtKB-ARBA"/>
</dbReference>
<evidence type="ECO:0000256" key="8">
    <source>
        <dbReference type="PROSITE-ProRule" id="PRU10100"/>
    </source>
</evidence>
<dbReference type="PIRSF" id="PIRSF001220">
    <property type="entry name" value="L-ASNase_gatD"/>
    <property type="match status" value="1"/>
</dbReference>
<feature type="region of interest" description="Disordered" evidence="9">
    <location>
        <begin position="68"/>
        <end position="93"/>
    </location>
</feature>
<organism evidence="12 13">
    <name type="scientific">Panaeolus cyanescens</name>
    <dbReference type="NCBI Taxonomy" id="181874"/>
    <lineage>
        <taxon>Eukaryota</taxon>
        <taxon>Fungi</taxon>
        <taxon>Dikarya</taxon>
        <taxon>Basidiomycota</taxon>
        <taxon>Agaricomycotina</taxon>
        <taxon>Agaricomycetes</taxon>
        <taxon>Agaricomycetidae</taxon>
        <taxon>Agaricales</taxon>
        <taxon>Agaricineae</taxon>
        <taxon>Galeropsidaceae</taxon>
        <taxon>Panaeolus</taxon>
    </lineage>
</organism>
<dbReference type="InterPro" id="IPR036770">
    <property type="entry name" value="Ankyrin_rpt-contain_sf"/>
</dbReference>
<dbReference type="Pfam" id="PF12796">
    <property type="entry name" value="Ank_2"/>
    <property type="match status" value="1"/>
</dbReference>
<evidence type="ECO:0000256" key="1">
    <source>
        <dbReference type="ARBA" id="ARBA00012920"/>
    </source>
</evidence>
<dbReference type="STRING" id="181874.A0A409VAZ4"/>
<accession>A0A409VAZ4</accession>
<dbReference type="PIRSF" id="PIRSF500176">
    <property type="entry name" value="L_ASNase"/>
    <property type="match status" value="1"/>
</dbReference>
<dbReference type="InterPro" id="IPR002110">
    <property type="entry name" value="Ankyrin_rpt"/>
</dbReference>
<dbReference type="Pfam" id="PF17763">
    <property type="entry name" value="Asparaginase_C"/>
    <property type="match status" value="1"/>
</dbReference>
<dbReference type="InterPro" id="IPR041725">
    <property type="entry name" value="L-asparaginase_I"/>
</dbReference>
<dbReference type="EC" id="3.5.1.1" evidence="1"/>
<gene>
    <name evidence="12" type="ORF">CVT24_008918</name>
</gene>
<dbReference type="Gene3D" id="1.25.40.20">
    <property type="entry name" value="Ankyrin repeat-containing domain"/>
    <property type="match status" value="1"/>
</dbReference>
<proteinExistence type="inferred from homology"/>
<dbReference type="SUPFAM" id="SSF53774">
    <property type="entry name" value="Glutaminase/Asparaginase"/>
    <property type="match status" value="1"/>
</dbReference>
<dbReference type="InterPro" id="IPR037152">
    <property type="entry name" value="L-asparaginase_N_sf"/>
</dbReference>
<dbReference type="SUPFAM" id="SSF48403">
    <property type="entry name" value="Ankyrin repeat"/>
    <property type="match status" value="1"/>
</dbReference>
<dbReference type="EMBL" id="NHTK01006096">
    <property type="protein sequence ID" value="PPQ64101.1"/>
    <property type="molecule type" value="Genomic_DNA"/>
</dbReference>
<dbReference type="AlphaFoldDB" id="A0A409VAZ4"/>
<evidence type="ECO:0000256" key="7">
    <source>
        <dbReference type="PROSITE-ProRule" id="PRU10099"/>
    </source>
</evidence>
<dbReference type="Pfam" id="PF00710">
    <property type="entry name" value="Asparaginase"/>
    <property type="match status" value="1"/>
</dbReference>
<dbReference type="InParanoid" id="A0A409VAZ4"/>
<protein>
    <recommendedName>
        <fullName evidence="1">asparaginase</fullName>
        <ecNumber evidence="1">3.5.1.1</ecNumber>
    </recommendedName>
</protein>
<feature type="domain" description="Asparaginase/glutaminase C-terminal" evidence="11">
    <location>
        <begin position="322"/>
        <end position="436"/>
    </location>
</feature>
<feature type="active site" evidence="7">
    <location>
        <position position="22"/>
    </location>
</feature>
<dbReference type="InterPro" id="IPR027474">
    <property type="entry name" value="L-asparaginase_N"/>
</dbReference>
<dbReference type="PANTHER" id="PTHR11707:SF28">
    <property type="entry name" value="60 KDA LYSOPHOSPHOLIPASE"/>
    <property type="match status" value="1"/>
</dbReference>
<dbReference type="PANTHER" id="PTHR11707">
    <property type="entry name" value="L-ASPARAGINASE"/>
    <property type="match status" value="1"/>
</dbReference>
<evidence type="ECO:0000256" key="3">
    <source>
        <dbReference type="ARBA" id="ARBA00022801"/>
    </source>
</evidence>
<dbReference type="SFLD" id="SFLDS00057">
    <property type="entry name" value="Glutaminase/Asparaginase"/>
    <property type="match status" value="1"/>
</dbReference>
<feature type="active site" evidence="8">
    <location>
        <position position="201"/>
    </location>
</feature>
<dbReference type="Proteomes" id="UP000284842">
    <property type="component" value="Unassembled WGS sequence"/>
</dbReference>